<organism evidence="1 2">
    <name type="scientific">Nostoc parmelioides FACHB-3921</name>
    <dbReference type="NCBI Taxonomy" id="2692909"/>
    <lineage>
        <taxon>Bacteria</taxon>
        <taxon>Bacillati</taxon>
        <taxon>Cyanobacteriota</taxon>
        <taxon>Cyanophyceae</taxon>
        <taxon>Nostocales</taxon>
        <taxon>Nostocaceae</taxon>
        <taxon>Nostoc</taxon>
    </lineage>
</organism>
<dbReference type="EMBL" id="JACJQL010000053">
    <property type="protein sequence ID" value="MBD2254450.1"/>
    <property type="molecule type" value="Genomic_DNA"/>
</dbReference>
<reference evidence="1 2" key="1">
    <citation type="journal article" date="2020" name="ISME J.">
        <title>Comparative genomics reveals insights into cyanobacterial evolution and habitat adaptation.</title>
        <authorList>
            <person name="Chen M.Y."/>
            <person name="Teng W.K."/>
            <person name="Zhao L."/>
            <person name="Hu C.X."/>
            <person name="Zhou Y.K."/>
            <person name="Han B.P."/>
            <person name="Song L.R."/>
            <person name="Shu W.S."/>
        </authorList>
    </citation>
    <scope>NUCLEOTIDE SEQUENCE [LARGE SCALE GENOMIC DNA]</scope>
    <source>
        <strain evidence="1 2">FACHB-3921</strain>
    </source>
</reference>
<proteinExistence type="predicted"/>
<evidence type="ECO:0008006" key="3">
    <source>
        <dbReference type="Google" id="ProtNLM"/>
    </source>
</evidence>
<evidence type="ECO:0000313" key="2">
    <source>
        <dbReference type="Proteomes" id="UP000621307"/>
    </source>
</evidence>
<dbReference type="Proteomes" id="UP000621307">
    <property type="component" value="Unassembled WGS sequence"/>
</dbReference>
<sequence>MDKPNNVWEVLQEDEEYLRMNEGEKAQRIINELRTAIFHHALSEFGFQRTYSGRKMTADDIKKAEQFLKTLKIKDLLKLRQNLQKSFEKNNVSQASRNTYGSRLEQFLTRVAERPWWTGSRGAKFQEECTPSMKNQNGALADFKLTNRKAIYRQYALKYQEMSPHLQQQLRQFKSYLTDPEYPGRIIKPVEKSTANEYLKNIRLLLGFLHRFQNVPVHELSLESIVSFISEEQLENLTPLQQKKLWHQSKTALEQLVCHYFQFLRNFNSAVSPFTRMGKITAILALAKFLYAHQVENDADYQLIPIFSTIAYYSNAIAAELEEWRSSRQSVSDWSKRWPNVPVGQTALKFLQDKVVEPLRLECRPRNKRGDFRPSWSIVRSFQCYLKWALLSYLPARRQEEYRELKIALSCPIERPEDIPPDGLYQPLPPDHQRERKYNGMVIDNYLYFTYQHENHYYPQGIWVIDTRKYKTKKTYGKQSIILPNLKFEDGHCFYDYIERFLYGWWISQGYNNQQVYDWWQPELQGRRGRWLSSGRINFEPHDFCSIPRDGHSPIWTWGYVFVAPKSGLPNTGSSFSQVFETSSFRLIKKRISPHIMRYVWATWGLQVGLSDSELGSLAYAMGHSLKTLRDMYERCTPLEKRQPIEEAIAQHLFTPSEQQGKKLPLNLEVDDLLQMAIHLTQGERQQLIAKLQSTM</sequence>
<keyword evidence="2" id="KW-1185">Reference proteome</keyword>
<comment type="caution">
    <text evidence="1">The sequence shown here is derived from an EMBL/GenBank/DDBJ whole genome shotgun (WGS) entry which is preliminary data.</text>
</comment>
<evidence type="ECO:0000313" key="1">
    <source>
        <dbReference type="EMBL" id="MBD2254450.1"/>
    </source>
</evidence>
<dbReference type="RefSeq" id="WP_190570591.1">
    <property type="nucleotide sequence ID" value="NZ_JACJQL010000053.1"/>
</dbReference>
<gene>
    <name evidence="1" type="ORF">H6G14_24715</name>
</gene>
<protein>
    <recommendedName>
        <fullName evidence="3">Integrase</fullName>
    </recommendedName>
</protein>
<name>A0ABR8BKN6_9NOSO</name>
<accession>A0ABR8BKN6</accession>